<feature type="region of interest" description="Disordered" evidence="1">
    <location>
        <begin position="143"/>
        <end position="169"/>
    </location>
</feature>
<comment type="caution">
    <text evidence="2">The sequence shown here is derived from an EMBL/GenBank/DDBJ whole genome shotgun (WGS) entry which is preliminary data.</text>
</comment>
<name>A0A8T0NL75_PANVG</name>
<reference evidence="2" key="1">
    <citation type="submission" date="2020-05" db="EMBL/GenBank/DDBJ databases">
        <title>WGS assembly of Panicum virgatum.</title>
        <authorList>
            <person name="Lovell J.T."/>
            <person name="Jenkins J."/>
            <person name="Shu S."/>
            <person name="Juenger T.E."/>
            <person name="Schmutz J."/>
        </authorList>
    </citation>
    <scope>NUCLEOTIDE SEQUENCE</scope>
    <source>
        <strain evidence="2">AP13</strain>
    </source>
</reference>
<accession>A0A8T0NL75</accession>
<sequence length="201" mass="21746">MEAVVGRATSLDPASFAAVAEPLRLAQPSTRASPSSSTWPWAHPPTVPSRRRRAREGDLLPVIMAASEQGANAVKEEEQVVSPWEVSALGGEGRHRLRQARGPVRAPAPQRRARPPRRAPHSRPPHVFVRRDLFFAHWGRSSTCTRGGGPRPRRCTSVTSSPSCSPSKRCSQSQTLAASSSILFLIHGCVAYFGSAVSARE</sequence>
<feature type="region of interest" description="Disordered" evidence="1">
    <location>
        <begin position="91"/>
        <end position="126"/>
    </location>
</feature>
<feature type="compositionally biased region" description="Low complexity" evidence="1">
    <location>
        <begin position="155"/>
        <end position="169"/>
    </location>
</feature>
<evidence type="ECO:0000313" key="2">
    <source>
        <dbReference type="EMBL" id="KAG2548872.1"/>
    </source>
</evidence>
<dbReference type="AlphaFoldDB" id="A0A8T0NL75"/>
<feature type="region of interest" description="Disordered" evidence="1">
    <location>
        <begin position="26"/>
        <end position="53"/>
    </location>
</feature>
<feature type="compositionally biased region" description="Low complexity" evidence="1">
    <location>
        <begin position="100"/>
        <end position="110"/>
    </location>
</feature>
<evidence type="ECO:0000313" key="3">
    <source>
        <dbReference type="Proteomes" id="UP000823388"/>
    </source>
</evidence>
<gene>
    <name evidence="2" type="ORF">PVAP13_9KG204470</name>
</gene>
<feature type="compositionally biased region" description="Basic residues" evidence="1">
    <location>
        <begin position="111"/>
        <end position="124"/>
    </location>
</feature>
<feature type="compositionally biased region" description="Polar residues" evidence="1">
    <location>
        <begin position="27"/>
        <end position="39"/>
    </location>
</feature>
<organism evidence="2 3">
    <name type="scientific">Panicum virgatum</name>
    <name type="common">Blackwell switchgrass</name>
    <dbReference type="NCBI Taxonomy" id="38727"/>
    <lineage>
        <taxon>Eukaryota</taxon>
        <taxon>Viridiplantae</taxon>
        <taxon>Streptophyta</taxon>
        <taxon>Embryophyta</taxon>
        <taxon>Tracheophyta</taxon>
        <taxon>Spermatophyta</taxon>
        <taxon>Magnoliopsida</taxon>
        <taxon>Liliopsida</taxon>
        <taxon>Poales</taxon>
        <taxon>Poaceae</taxon>
        <taxon>PACMAD clade</taxon>
        <taxon>Panicoideae</taxon>
        <taxon>Panicodae</taxon>
        <taxon>Paniceae</taxon>
        <taxon>Panicinae</taxon>
        <taxon>Panicum</taxon>
        <taxon>Panicum sect. Hiantes</taxon>
    </lineage>
</organism>
<dbReference type="Proteomes" id="UP000823388">
    <property type="component" value="Chromosome 9K"/>
</dbReference>
<dbReference type="EMBL" id="CM029053">
    <property type="protein sequence ID" value="KAG2548872.1"/>
    <property type="molecule type" value="Genomic_DNA"/>
</dbReference>
<protein>
    <submittedName>
        <fullName evidence="2">Uncharacterized protein</fullName>
    </submittedName>
</protein>
<evidence type="ECO:0000256" key="1">
    <source>
        <dbReference type="SAM" id="MobiDB-lite"/>
    </source>
</evidence>
<keyword evidence="3" id="KW-1185">Reference proteome</keyword>
<proteinExistence type="predicted"/>